<organism evidence="3 4">
    <name type="scientific">Pontiella agarivorans</name>
    <dbReference type="NCBI Taxonomy" id="3038953"/>
    <lineage>
        <taxon>Bacteria</taxon>
        <taxon>Pseudomonadati</taxon>
        <taxon>Kiritimatiellota</taxon>
        <taxon>Kiritimatiellia</taxon>
        <taxon>Kiritimatiellales</taxon>
        <taxon>Pontiellaceae</taxon>
        <taxon>Pontiella</taxon>
    </lineage>
</organism>
<evidence type="ECO:0000256" key="1">
    <source>
        <dbReference type="SAM" id="Phobius"/>
    </source>
</evidence>
<sequence length="248" mass="25913">MKSWIIATVLSVAISTQAELIIGDLEADYTIGSMATGWWYGWNATGVSLTDGSGMLNDGSFTALVSSGKSFVADVTAGTANYTNALNSAQEANTQLKMNGTADGTVTWCIGGNDAVVDSGTGSTDGLDHYLIMQYTVQTGEGNLAWATDYETRLSGSMGGDDRVIQVFKNGTLVTSGIHGNAIGTQSLGLLADGDVITFAVNGDADESRNSNRWYPTAQIVAIPEPATLGLVAACGAGILFIRRRFML</sequence>
<dbReference type="InterPro" id="IPR013424">
    <property type="entry name" value="Ice-binding_C"/>
</dbReference>
<accession>A0ABU5MX54</accession>
<dbReference type="Proteomes" id="UP001290861">
    <property type="component" value="Unassembled WGS sequence"/>
</dbReference>
<dbReference type="NCBIfam" id="TIGR02595">
    <property type="entry name" value="PEP_CTERM"/>
    <property type="match status" value="1"/>
</dbReference>
<dbReference type="Pfam" id="PF07589">
    <property type="entry name" value="PEP-CTERM"/>
    <property type="match status" value="1"/>
</dbReference>
<keyword evidence="1" id="KW-0812">Transmembrane</keyword>
<feature type="transmembrane region" description="Helical" evidence="1">
    <location>
        <begin position="220"/>
        <end position="242"/>
    </location>
</feature>
<dbReference type="RefSeq" id="WP_322608580.1">
    <property type="nucleotide sequence ID" value="NZ_JARVCO010000010.1"/>
</dbReference>
<keyword evidence="1" id="KW-0472">Membrane</keyword>
<keyword evidence="1" id="KW-1133">Transmembrane helix</keyword>
<evidence type="ECO:0000259" key="2">
    <source>
        <dbReference type="Pfam" id="PF07589"/>
    </source>
</evidence>
<feature type="domain" description="Ice-binding protein C-terminal" evidence="2">
    <location>
        <begin position="222"/>
        <end position="245"/>
    </location>
</feature>
<evidence type="ECO:0000313" key="3">
    <source>
        <dbReference type="EMBL" id="MDZ8118782.1"/>
    </source>
</evidence>
<reference evidence="3 4" key="1">
    <citation type="journal article" date="2024" name="Appl. Environ. Microbiol.">
        <title>Pontiella agarivorans sp. nov., a novel marine anaerobic bacterium capable of degrading macroalgal polysaccharides and fixing nitrogen.</title>
        <authorList>
            <person name="Liu N."/>
            <person name="Kivenson V."/>
            <person name="Peng X."/>
            <person name="Cui Z."/>
            <person name="Lankiewicz T.S."/>
            <person name="Gosselin K.M."/>
            <person name="English C.J."/>
            <person name="Blair E.M."/>
            <person name="O'Malley M.A."/>
            <person name="Valentine D.L."/>
        </authorList>
    </citation>
    <scope>NUCLEOTIDE SEQUENCE [LARGE SCALE GENOMIC DNA]</scope>
    <source>
        <strain evidence="3 4">NLcol2</strain>
    </source>
</reference>
<name>A0ABU5MX54_9BACT</name>
<gene>
    <name evidence="3" type="ORF">P9H32_09080</name>
</gene>
<keyword evidence="4" id="KW-1185">Reference proteome</keyword>
<evidence type="ECO:0000313" key="4">
    <source>
        <dbReference type="Proteomes" id="UP001290861"/>
    </source>
</evidence>
<proteinExistence type="predicted"/>
<protein>
    <submittedName>
        <fullName evidence="3">PEP-CTERM sorting domain-containing protein</fullName>
    </submittedName>
</protein>
<dbReference type="EMBL" id="JARVCO010000010">
    <property type="protein sequence ID" value="MDZ8118782.1"/>
    <property type="molecule type" value="Genomic_DNA"/>
</dbReference>
<comment type="caution">
    <text evidence="3">The sequence shown here is derived from an EMBL/GenBank/DDBJ whole genome shotgun (WGS) entry which is preliminary data.</text>
</comment>